<feature type="region of interest" description="Disordered" evidence="10">
    <location>
        <begin position="179"/>
        <end position="220"/>
    </location>
</feature>
<protein>
    <submittedName>
        <fullName evidence="13">Uncharacterized protein</fullName>
    </submittedName>
</protein>
<dbReference type="GO" id="GO:0000160">
    <property type="term" value="P:phosphorelay signal transduction system"/>
    <property type="evidence" value="ECO:0007669"/>
    <property type="project" value="InterPro"/>
</dbReference>
<dbReference type="PROSITE" id="PS52029">
    <property type="entry name" value="LD_TPASE"/>
    <property type="match status" value="1"/>
</dbReference>
<sequence>MLTQENTNTDVVPGPGPDASLLLVDDDAPFVRRLGRAMESRGFAVEMAESVAEGLARVEAAPPAYAVVDMRLEDGNGLDVIKALHAKRPEARAIVLTGYGNIATAVNAVKLGAIDYLAKPADADDVYNALTVAPDGTPPPPENPMSADRVRWEHIQRVYEIRRAGSTCIAAHCSASSLSARRADHGPAKPLGGKPREPQRDRLAPRRRKPVLRGIGNDGGAVPVGADEPAIVGKKMLRHVGQRCKEQTVAIVPISRPFGIGHHVLGRGFDLDDDDAAVGSQSDKIGAAAAGQRHFRNRRQPHFPQQDLNAPPHRQGARRLPAIGQRINRYGGNKRHLIPSRRTMTLRQLWCVGDTVCQSAQTCKITGGHPCTRFKASCNVGLTMWGEKTPGLLGLRDIMQRRAFLGGFAAIAATGLAGCSATNSNYFANAYAGMPDGEYTLPKIPVSKVPEEFRRQVVDYETRHRPGSIIVDTPNRHLYLVQEDGKALRYGIGVGRDGFRWSGTAKVGWKRRWPTWTPPAAMIRRQPELAKYRGGMEPGLTNPLGARALYLTRGGRDTGYRLHGTPEWWSIGNAVSSGCIRLMNQDIVDLYNRVEPGAKVVVLQG</sequence>
<reference evidence="13" key="1">
    <citation type="submission" date="2023-08" db="EMBL/GenBank/DDBJ databases">
        <authorList>
            <person name="Chen Y."/>
            <person name="Shah S."/>
            <person name="Dougan E. K."/>
            <person name="Thang M."/>
            <person name="Chan C."/>
        </authorList>
    </citation>
    <scope>NUCLEOTIDE SEQUENCE</scope>
</reference>
<dbReference type="Pfam" id="PF03734">
    <property type="entry name" value="YkuD"/>
    <property type="match status" value="1"/>
</dbReference>
<accession>A0AA36MYP1</accession>
<organism evidence="13 14">
    <name type="scientific">Effrenium voratum</name>
    <dbReference type="NCBI Taxonomy" id="2562239"/>
    <lineage>
        <taxon>Eukaryota</taxon>
        <taxon>Sar</taxon>
        <taxon>Alveolata</taxon>
        <taxon>Dinophyceae</taxon>
        <taxon>Suessiales</taxon>
        <taxon>Symbiodiniaceae</taxon>
        <taxon>Effrenium</taxon>
    </lineage>
</organism>
<feature type="domain" description="Response regulatory" evidence="11">
    <location>
        <begin position="20"/>
        <end position="134"/>
    </location>
</feature>
<name>A0AA36MYP1_9DINO</name>
<evidence type="ECO:0000259" key="12">
    <source>
        <dbReference type="PROSITE" id="PS52029"/>
    </source>
</evidence>
<proteinExistence type="inferred from homology"/>
<evidence type="ECO:0000256" key="5">
    <source>
        <dbReference type="ARBA" id="ARBA00022801"/>
    </source>
</evidence>
<dbReference type="SMART" id="SM00448">
    <property type="entry name" value="REC"/>
    <property type="match status" value="1"/>
</dbReference>
<keyword evidence="14" id="KW-1185">Reference proteome</keyword>
<dbReference type="InterPro" id="IPR050979">
    <property type="entry name" value="LD-transpeptidase"/>
</dbReference>
<dbReference type="CDD" id="cd17563">
    <property type="entry name" value="REC_RegA-like"/>
    <property type="match status" value="1"/>
</dbReference>
<keyword evidence="4" id="KW-0808">Transferase</keyword>
<dbReference type="GO" id="GO:0071555">
    <property type="term" value="P:cell wall organization"/>
    <property type="evidence" value="ECO:0007669"/>
    <property type="project" value="UniProtKB-KW"/>
</dbReference>
<keyword evidence="3" id="KW-0328">Glycosyltransferase</keyword>
<dbReference type="InterPro" id="IPR005490">
    <property type="entry name" value="LD_TPept_cat_dom"/>
</dbReference>
<dbReference type="GO" id="GO:0005576">
    <property type="term" value="C:extracellular region"/>
    <property type="evidence" value="ECO:0007669"/>
    <property type="project" value="TreeGrafter"/>
</dbReference>
<gene>
    <name evidence="13" type="ORF">EVOR1521_LOCUS16788</name>
</gene>
<comment type="caution">
    <text evidence="13">The sequence shown here is derived from an EMBL/GenBank/DDBJ whole genome shotgun (WGS) entry which is preliminary data.</text>
</comment>
<evidence type="ECO:0000313" key="13">
    <source>
        <dbReference type="EMBL" id="CAJ1391524.1"/>
    </source>
</evidence>
<dbReference type="PANTHER" id="PTHR30582">
    <property type="entry name" value="L,D-TRANSPEPTIDASE"/>
    <property type="match status" value="1"/>
</dbReference>
<dbReference type="Pfam" id="PF00072">
    <property type="entry name" value="Response_reg"/>
    <property type="match status" value="1"/>
</dbReference>
<dbReference type="FunFam" id="2.40.440.10:FF:000002">
    <property type="entry name" value="L,D-transpeptidase ErfK/SrfK"/>
    <property type="match status" value="1"/>
</dbReference>
<evidence type="ECO:0000256" key="9">
    <source>
        <dbReference type="PROSITE-ProRule" id="PRU00169"/>
    </source>
</evidence>
<keyword evidence="6" id="KW-0133">Cell shape</keyword>
<dbReference type="EMBL" id="CAUJNA010002223">
    <property type="protein sequence ID" value="CAJ1391524.1"/>
    <property type="molecule type" value="Genomic_DNA"/>
</dbReference>
<evidence type="ECO:0000313" key="14">
    <source>
        <dbReference type="Proteomes" id="UP001178507"/>
    </source>
</evidence>
<dbReference type="CDD" id="cd16913">
    <property type="entry name" value="YkuD_like"/>
    <property type="match status" value="1"/>
</dbReference>
<feature type="modified residue" description="4-aspartylphosphate" evidence="9">
    <location>
        <position position="69"/>
    </location>
</feature>
<feature type="domain" description="L,D-TPase catalytic" evidence="12">
    <location>
        <begin position="467"/>
        <end position="603"/>
    </location>
</feature>
<keyword evidence="7" id="KW-0573">Peptidoglycan synthesis</keyword>
<evidence type="ECO:0000259" key="11">
    <source>
        <dbReference type="PROSITE" id="PS50110"/>
    </source>
</evidence>
<feature type="compositionally biased region" description="Basic and acidic residues" evidence="10">
    <location>
        <begin position="194"/>
        <end position="204"/>
    </location>
</feature>
<dbReference type="InterPro" id="IPR001789">
    <property type="entry name" value="Sig_transdc_resp-reg_receiver"/>
</dbReference>
<evidence type="ECO:0000256" key="7">
    <source>
        <dbReference type="ARBA" id="ARBA00022984"/>
    </source>
</evidence>
<evidence type="ECO:0000256" key="3">
    <source>
        <dbReference type="ARBA" id="ARBA00022676"/>
    </source>
</evidence>
<dbReference type="GO" id="GO:0008360">
    <property type="term" value="P:regulation of cell shape"/>
    <property type="evidence" value="ECO:0007669"/>
    <property type="project" value="UniProtKB-KW"/>
</dbReference>
<evidence type="ECO:0000256" key="8">
    <source>
        <dbReference type="ARBA" id="ARBA00023316"/>
    </source>
</evidence>
<comment type="pathway">
    <text evidence="1">Cell wall biogenesis; peptidoglycan biosynthesis.</text>
</comment>
<dbReference type="SUPFAM" id="SSF141523">
    <property type="entry name" value="L,D-transpeptidase catalytic domain-like"/>
    <property type="match status" value="1"/>
</dbReference>
<dbReference type="Proteomes" id="UP001178507">
    <property type="component" value="Unassembled WGS sequence"/>
</dbReference>
<dbReference type="SUPFAM" id="SSF52172">
    <property type="entry name" value="CheY-like"/>
    <property type="match status" value="1"/>
</dbReference>
<dbReference type="Gene3D" id="1.10.10.60">
    <property type="entry name" value="Homeodomain-like"/>
    <property type="match status" value="1"/>
</dbReference>
<keyword evidence="9" id="KW-0597">Phosphoprotein</keyword>
<dbReference type="InterPro" id="IPR011006">
    <property type="entry name" value="CheY-like_superfamily"/>
</dbReference>
<dbReference type="GO" id="GO:0071972">
    <property type="term" value="F:peptidoglycan L,D-transpeptidase activity"/>
    <property type="evidence" value="ECO:0007669"/>
    <property type="project" value="TreeGrafter"/>
</dbReference>
<dbReference type="Gene3D" id="2.40.440.10">
    <property type="entry name" value="L,D-transpeptidase catalytic domain-like"/>
    <property type="match status" value="1"/>
</dbReference>
<evidence type="ECO:0000256" key="10">
    <source>
        <dbReference type="SAM" id="MobiDB-lite"/>
    </source>
</evidence>
<dbReference type="PANTHER" id="PTHR30582:SF24">
    <property type="entry name" value="L,D-TRANSPEPTIDASE ERFK_SRFK-RELATED"/>
    <property type="match status" value="1"/>
</dbReference>
<keyword evidence="5" id="KW-0378">Hydrolase</keyword>
<comment type="similarity">
    <text evidence="2">Belongs to the YkuD family.</text>
</comment>
<dbReference type="PROSITE" id="PS50110">
    <property type="entry name" value="RESPONSE_REGULATORY"/>
    <property type="match status" value="1"/>
</dbReference>
<evidence type="ECO:0000256" key="2">
    <source>
        <dbReference type="ARBA" id="ARBA00005992"/>
    </source>
</evidence>
<dbReference type="AlphaFoldDB" id="A0AA36MYP1"/>
<evidence type="ECO:0000256" key="6">
    <source>
        <dbReference type="ARBA" id="ARBA00022960"/>
    </source>
</evidence>
<dbReference type="InterPro" id="IPR038063">
    <property type="entry name" value="Transpep_catalytic_dom"/>
</dbReference>
<dbReference type="GO" id="GO:0016757">
    <property type="term" value="F:glycosyltransferase activity"/>
    <property type="evidence" value="ECO:0007669"/>
    <property type="project" value="UniProtKB-KW"/>
</dbReference>
<dbReference type="Gene3D" id="3.40.50.2300">
    <property type="match status" value="1"/>
</dbReference>
<evidence type="ECO:0000256" key="4">
    <source>
        <dbReference type="ARBA" id="ARBA00022679"/>
    </source>
</evidence>
<keyword evidence="8" id="KW-0961">Cell wall biogenesis/degradation</keyword>
<evidence type="ECO:0000256" key="1">
    <source>
        <dbReference type="ARBA" id="ARBA00004752"/>
    </source>
</evidence>